<feature type="domain" description="Metalloprotease TldD/E central" evidence="4">
    <location>
        <begin position="115"/>
        <end position="220"/>
    </location>
</feature>
<dbReference type="Pfam" id="PF19289">
    <property type="entry name" value="PmbA_TldD_3rd"/>
    <property type="match status" value="1"/>
</dbReference>
<gene>
    <name evidence="5" type="ORF">DCF25_12025</name>
</gene>
<dbReference type="Pfam" id="PF19290">
    <property type="entry name" value="PmbA_TldD_2nd"/>
    <property type="match status" value="1"/>
</dbReference>
<dbReference type="GO" id="GO:0008237">
    <property type="term" value="F:metallopeptidase activity"/>
    <property type="evidence" value="ECO:0007669"/>
    <property type="project" value="InterPro"/>
</dbReference>
<evidence type="ECO:0000313" key="6">
    <source>
        <dbReference type="Proteomes" id="UP000249354"/>
    </source>
</evidence>
<dbReference type="Proteomes" id="UP000249354">
    <property type="component" value="Unassembled WGS sequence"/>
</dbReference>
<feature type="domain" description="Metalloprotease TldD/E N-terminal" evidence="2">
    <location>
        <begin position="23"/>
        <end position="87"/>
    </location>
</feature>
<feature type="domain" description="Metalloprotease TldD/E C-terminal" evidence="3">
    <location>
        <begin position="227"/>
        <end position="445"/>
    </location>
</feature>
<dbReference type="PANTHER" id="PTHR43421:SF1">
    <property type="entry name" value="METALLOPROTEASE PMBA"/>
    <property type="match status" value="1"/>
</dbReference>
<evidence type="ECO:0000313" key="5">
    <source>
        <dbReference type="EMBL" id="PZO16821.1"/>
    </source>
</evidence>
<evidence type="ECO:0000256" key="1">
    <source>
        <dbReference type="ARBA" id="ARBA00005836"/>
    </source>
</evidence>
<evidence type="ECO:0000259" key="4">
    <source>
        <dbReference type="Pfam" id="PF19290"/>
    </source>
</evidence>
<evidence type="ECO:0000259" key="3">
    <source>
        <dbReference type="Pfam" id="PF19289"/>
    </source>
</evidence>
<comment type="similarity">
    <text evidence="1">Belongs to the peptidase U62 family.</text>
</comment>
<accession>A0A2W4VWY1</accession>
<dbReference type="InterPro" id="IPR035068">
    <property type="entry name" value="TldD/PmbA_N"/>
</dbReference>
<dbReference type="InterPro" id="IPR002510">
    <property type="entry name" value="Metalloprtase-TldD/E_N"/>
</dbReference>
<sequence>MAKIQTIARQAEAIAQKLSISKYDIFGSSVDETSVQVDRGEAKQVKASNRSSVIVRVWNDQNQIGVTSTTDVDETGLEMALKTAAEASAFGVKENAPDFSPKAKAPTAEVNFKKAEPAPVPELIETLLNAEKSVLDAHEAIKSVPYNGLAQREIERFYLNSDGAQRSEERTYASIYLYGKSEQEGRKPRAAGAMRVKNGLAQLDVEGCTQEAAEKTISHLDYEKIESGKYPVVFSAEAFLSLLSAFSNMYNAQSILDNRSLSTAESIGTQVASEKLSVYDDELHPENVSSETFDGEGTPTHRLALIEKGVLKNFLHSAGTAKRMNAEPTGHAGIGAKVRIGLNYLEVLPGESAGDNYQLDKADGVVLIDDLQALHAGVNALQGSFSLPFDGWLLKDGKRISVESATVAGDFREVLKHIRHIEPEAEVTAGGVCPRIWVDELSITGEA</sequence>
<comment type="caution">
    <text evidence="5">The sequence shown here is derived from an EMBL/GenBank/DDBJ whole genome shotgun (WGS) entry which is preliminary data.</text>
</comment>
<dbReference type="Pfam" id="PF01523">
    <property type="entry name" value="PmbA_TldD_1st"/>
    <property type="match status" value="1"/>
</dbReference>
<proteinExistence type="inferred from homology"/>
<protein>
    <submittedName>
        <fullName evidence="5">Peptidase C69</fullName>
    </submittedName>
</protein>
<name>A0A2W4VWY1_9CYAN</name>
<dbReference type="PANTHER" id="PTHR43421">
    <property type="entry name" value="METALLOPROTEASE PMBA"/>
    <property type="match status" value="1"/>
</dbReference>
<dbReference type="InterPro" id="IPR045570">
    <property type="entry name" value="Metalloprtase-TldD/E_cen_dom"/>
</dbReference>
<dbReference type="AlphaFoldDB" id="A0A2W4VWY1"/>
<reference evidence="6" key="1">
    <citation type="submission" date="2018-04" db="EMBL/GenBank/DDBJ databases">
        <authorList>
            <person name="Cornet L."/>
        </authorList>
    </citation>
    <scope>NUCLEOTIDE SEQUENCE [LARGE SCALE GENOMIC DNA]</scope>
</reference>
<dbReference type="SUPFAM" id="SSF111283">
    <property type="entry name" value="Putative modulator of DNA gyrase, PmbA/TldD"/>
    <property type="match status" value="1"/>
</dbReference>
<dbReference type="Gene3D" id="3.30.2290.10">
    <property type="entry name" value="PmbA/TldD superfamily"/>
    <property type="match status" value="1"/>
</dbReference>
<organism evidence="5 6">
    <name type="scientific">Leptolyngbya foveolarum</name>
    <dbReference type="NCBI Taxonomy" id="47253"/>
    <lineage>
        <taxon>Bacteria</taxon>
        <taxon>Bacillati</taxon>
        <taxon>Cyanobacteriota</taxon>
        <taxon>Cyanophyceae</taxon>
        <taxon>Leptolyngbyales</taxon>
        <taxon>Leptolyngbyaceae</taxon>
        <taxon>Leptolyngbya group</taxon>
        <taxon>Leptolyngbya</taxon>
    </lineage>
</organism>
<dbReference type="InterPro" id="IPR036059">
    <property type="entry name" value="TldD/PmbA_sf"/>
</dbReference>
<dbReference type="EMBL" id="QBMC01000075">
    <property type="protein sequence ID" value="PZO16821.1"/>
    <property type="molecule type" value="Genomic_DNA"/>
</dbReference>
<evidence type="ECO:0000259" key="2">
    <source>
        <dbReference type="Pfam" id="PF01523"/>
    </source>
</evidence>
<reference evidence="5 6" key="2">
    <citation type="submission" date="2018-06" db="EMBL/GenBank/DDBJ databases">
        <title>Metagenomic assembly of (sub)arctic Cyanobacteria and their associated microbiome from non-axenic cultures.</title>
        <authorList>
            <person name="Baurain D."/>
        </authorList>
    </citation>
    <scope>NUCLEOTIDE SEQUENCE [LARGE SCALE GENOMIC DNA]</scope>
    <source>
        <strain evidence="5">ULC129bin1</strain>
    </source>
</reference>
<dbReference type="InterPro" id="IPR045569">
    <property type="entry name" value="Metalloprtase-TldD/E_C"/>
</dbReference>
<dbReference type="GO" id="GO:0005829">
    <property type="term" value="C:cytosol"/>
    <property type="evidence" value="ECO:0007669"/>
    <property type="project" value="TreeGrafter"/>
</dbReference>
<dbReference type="GO" id="GO:0006508">
    <property type="term" value="P:proteolysis"/>
    <property type="evidence" value="ECO:0007669"/>
    <property type="project" value="InterPro"/>
</dbReference>
<dbReference type="InterPro" id="IPR047657">
    <property type="entry name" value="PmbA"/>
</dbReference>